<dbReference type="SUPFAM" id="SSF53955">
    <property type="entry name" value="Lysozyme-like"/>
    <property type="match status" value="1"/>
</dbReference>
<sequence length="1497" mass="159698">MKRPIKRLRVLVTVTVATVLAIPLSLPAQAADPAPPNGSVQGWKSTPQKDSAKPSAIPAKDRARTLGSGYKASKDTAFTTSGDATGFHLLVADEAAGYAWKTAATLREDGFDADTWIGNACLTASGTHAAVAYAPRTFTNRPELMARGAFTAVVDLASGKVTKLPFTSSLAYFSPGCGNGEKAVFTQLSYEGDKAQSTRLITIDTHTGKQDKPITRPGEVTSAIPAKDGIIAAHGNKLVRINGSSEKELAVARHAPFQITADADGGITFIDRDADKKTSKKTTSWAKHLTPANVHGGKKTTAATVASGKLADWDLTGTPAGKVFITGKATSKGTLPKTVANPGHLPKGARMSSLGHAALSTTWADGKTSLITPDKSDAVRAARTTLRVLATGTSVTLDATPKATGKDAGTGTKPSPALGVPSKKKSAKKTSSDPTGSGDGSGGVSTQMARTQPLSASPTGPSEGTDERYCAVARNDVKKQAFQPTPRQVEWAVDQAVVGELRLTRSANWKNTGMDSYSPGGLFPPVVLAGDPNGTLDNEDPAVTDRWHIPSQVMLGVTAQESNMWQAARSAVPGVTSNSLIGNYYGTQYAADGTQADPWRINFSKADCGYGITQATDGMRLAGKTKEGETALPPTTQEAVALDYTANIAYGVQILSHKWNDTYYAGMKVNGGNPQWIENWFYALWAYNSGFYNTPDSAGHQGLGWTNNPANPLWKANRTPFLENAAGGDDYSHAAHPQDWPYEEKVLGWAARPISAMFGVNDFRPGYLSAWWNSTAQRTAVKPPIDLFCDSSNSCDPSKIGDNDSNDPGQGACTLDSGDSDTNPHWLHCWWNKSAQWKNCTTLAECGHQVHRFNTSYPEQADANSYPPRCSTGLPSNALVIDDIANGTTPAGSDSRGCGAAKSDGTFTLTYQPSDIIDSDTGQTITTYPGKIDTHQIGAGYGNHFWFAHTRQPESSTGTANRMEVTGAWKMNTTIPGHGGDAEVFVHIPDHGAQTAEAIYEIVTAFGTKKKTISQGANQSNKWVSLGGYRFKDKLPEVRLSNFNSGGTGDKDIAWDAVAFVPGDQSKLPQVLFGDPDLSVDQPDDITTPTDVSLSVFNGTGPAGPSATSAASVAAVQAAGTGSFVEWCDEKPFNNHVQWINRNQACLKEHIPVVISDQDGKIVGTMDFDVQAEIKSYSDENGMNTKLKLVPTAATGVATTAPVTITFAETCEFDCTTSNSIWKTPSTWEWATGDRHVGDVQTSLFWGQTRTSDLVGVSWKLGAVVAGNPSENVVAVSTDRYSELRCDRTVTTKPGCVFEYYKPTYVLNAKKFPAAAAHAWLVQTRNGKHFGRENGGTPLTYMNRDDWTSTDSRDVICPETPAYIRRADIGLSPELSSSNQDSSSCDEFAFANSYQSAGMPANMGGTNQVTDPTTCLSTYAVKVSSGHWTLLSDDNYDLPTGGEVCGRSSISLNQNSQSMSFFGGFINRNRLQDGDDYWVGLPGFDNCAMTADVCDVR</sequence>
<dbReference type="InterPro" id="IPR033803">
    <property type="entry name" value="CBD-like_Golvesin-Xly"/>
</dbReference>
<reference evidence="4" key="1">
    <citation type="submission" date="2024-07" db="EMBL/GenBank/DDBJ databases">
        <authorList>
            <person name="Yu S.T."/>
        </authorList>
    </citation>
    <scope>NUCLEOTIDE SEQUENCE</scope>
    <source>
        <strain evidence="4">R35</strain>
    </source>
</reference>
<dbReference type="InterPro" id="IPR023346">
    <property type="entry name" value="Lysozyme-like_dom_sf"/>
</dbReference>
<dbReference type="Pfam" id="PF25275">
    <property type="entry name" value="Golvesin_C"/>
    <property type="match status" value="1"/>
</dbReference>
<gene>
    <name evidence="4" type="ORF">AB5J50_41090</name>
</gene>
<feature type="compositionally biased region" description="Polar residues" evidence="1">
    <location>
        <begin position="38"/>
        <end position="49"/>
    </location>
</feature>
<feature type="signal peptide" evidence="2">
    <location>
        <begin position="1"/>
        <end position="30"/>
    </location>
</feature>
<keyword evidence="2" id="KW-0732">Signal</keyword>
<evidence type="ECO:0000256" key="1">
    <source>
        <dbReference type="SAM" id="MobiDB-lite"/>
    </source>
</evidence>
<evidence type="ECO:0000256" key="2">
    <source>
        <dbReference type="SAM" id="SignalP"/>
    </source>
</evidence>
<protein>
    <recommendedName>
        <fullName evidence="3">Golvesin/Xly CBD-like domain-containing protein</fullName>
    </recommendedName>
</protein>
<accession>A0AB39SK65</accession>
<dbReference type="EMBL" id="CP163440">
    <property type="protein sequence ID" value="XDQ66728.1"/>
    <property type="molecule type" value="Genomic_DNA"/>
</dbReference>
<evidence type="ECO:0000259" key="3">
    <source>
        <dbReference type="Pfam" id="PF25275"/>
    </source>
</evidence>
<organism evidence="4">
    <name type="scientific">Streptomyces sp. R35</name>
    <dbReference type="NCBI Taxonomy" id="3238630"/>
    <lineage>
        <taxon>Bacteria</taxon>
        <taxon>Bacillati</taxon>
        <taxon>Actinomycetota</taxon>
        <taxon>Actinomycetes</taxon>
        <taxon>Kitasatosporales</taxon>
        <taxon>Streptomycetaceae</taxon>
        <taxon>Streptomyces</taxon>
    </lineage>
</organism>
<feature type="region of interest" description="Disordered" evidence="1">
    <location>
        <begin position="398"/>
        <end position="466"/>
    </location>
</feature>
<proteinExistence type="predicted"/>
<name>A0AB39SK65_9ACTN</name>
<feature type="domain" description="Golvesin/Xly CBD-like" evidence="3">
    <location>
        <begin position="968"/>
        <end position="1060"/>
    </location>
</feature>
<dbReference type="RefSeq" id="WP_369263712.1">
    <property type="nucleotide sequence ID" value="NZ_CP163440.1"/>
</dbReference>
<feature type="chain" id="PRO_5044269983" description="Golvesin/Xly CBD-like domain-containing protein" evidence="2">
    <location>
        <begin position="31"/>
        <end position="1497"/>
    </location>
</feature>
<evidence type="ECO:0000313" key="4">
    <source>
        <dbReference type="EMBL" id="XDQ66728.1"/>
    </source>
</evidence>
<feature type="compositionally biased region" description="Polar residues" evidence="1">
    <location>
        <begin position="447"/>
        <end position="462"/>
    </location>
</feature>
<feature type="region of interest" description="Disordered" evidence="1">
    <location>
        <begin position="28"/>
        <end position="64"/>
    </location>
</feature>